<evidence type="ECO:0000313" key="3">
    <source>
        <dbReference type="Proteomes" id="UP000238442"/>
    </source>
</evidence>
<accession>A0A2S0HVD1</accession>
<organism evidence="2 3">
    <name type="scientific">Pukyongia salina</name>
    <dbReference type="NCBI Taxonomy" id="2094025"/>
    <lineage>
        <taxon>Bacteria</taxon>
        <taxon>Pseudomonadati</taxon>
        <taxon>Bacteroidota</taxon>
        <taxon>Flavobacteriia</taxon>
        <taxon>Flavobacteriales</taxon>
        <taxon>Flavobacteriaceae</taxon>
        <taxon>Pukyongia</taxon>
    </lineage>
</organism>
<name>A0A2S0HVD1_9FLAO</name>
<dbReference type="OrthoDB" id="3831186at2"/>
<proteinExistence type="predicted"/>
<dbReference type="KEGG" id="aue:C5O00_02685"/>
<dbReference type="SUPFAM" id="SSF47413">
    <property type="entry name" value="lambda repressor-like DNA-binding domains"/>
    <property type="match status" value="1"/>
</dbReference>
<protein>
    <recommendedName>
        <fullName evidence="1">HTH cro/C1-type domain-containing protein</fullName>
    </recommendedName>
</protein>
<keyword evidence="3" id="KW-1185">Reference proteome</keyword>
<dbReference type="RefSeq" id="WP_105214720.1">
    <property type="nucleotide sequence ID" value="NZ_CP027062.1"/>
</dbReference>
<dbReference type="GO" id="GO:0003677">
    <property type="term" value="F:DNA binding"/>
    <property type="evidence" value="ECO:0007669"/>
    <property type="project" value="InterPro"/>
</dbReference>
<sequence>MNIIYVKSIENDLNKLRAGRRIETIELNRMIMTGNELKELRHSFSYTQTELAEELFMTRRSIAKLESMKEIPDSRAQHLRLFFESKEYNNDVLVNGPMSFVQNKNGVNYEELPNGNFLIQVPIIPTKERPKYLAYHNNHDYIINLIKVTFIVNRIGKYNYRAFEVVDDSMNDGSVNSIPWGALVLARELSKDRWHEKLKYNEYPFWVIVHKNGILFKQIIDHDVKNGCITCHSLKKSPEYNDFLVDLGDVHQLLNIIKIQKDV</sequence>
<evidence type="ECO:0000259" key="1">
    <source>
        <dbReference type="PROSITE" id="PS50943"/>
    </source>
</evidence>
<dbReference type="Proteomes" id="UP000238442">
    <property type="component" value="Chromosome"/>
</dbReference>
<dbReference type="CDD" id="cd00093">
    <property type="entry name" value="HTH_XRE"/>
    <property type="match status" value="1"/>
</dbReference>
<gene>
    <name evidence="2" type="ORF">C5O00_02685</name>
</gene>
<dbReference type="AlphaFoldDB" id="A0A2S0HVD1"/>
<evidence type="ECO:0000313" key="2">
    <source>
        <dbReference type="EMBL" id="AVI50133.1"/>
    </source>
</evidence>
<feature type="domain" description="HTH cro/C1-type" evidence="1">
    <location>
        <begin position="37"/>
        <end position="67"/>
    </location>
</feature>
<dbReference type="Gene3D" id="1.10.260.40">
    <property type="entry name" value="lambda repressor-like DNA-binding domains"/>
    <property type="match status" value="1"/>
</dbReference>
<reference evidence="2 3" key="1">
    <citation type="submission" date="2018-02" db="EMBL/GenBank/DDBJ databases">
        <title>Genomic analysis of the strain RR4-38 isolated from a seawater recirculating aquaculture system.</title>
        <authorList>
            <person name="Kim Y.-S."/>
            <person name="Jang Y.H."/>
            <person name="Kim K.-H."/>
        </authorList>
    </citation>
    <scope>NUCLEOTIDE SEQUENCE [LARGE SCALE GENOMIC DNA]</scope>
    <source>
        <strain evidence="2 3">RR4-38</strain>
    </source>
</reference>
<dbReference type="InterPro" id="IPR010982">
    <property type="entry name" value="Lambda_DNA-bd_dom_sf"/>
</dbReference>
<dbReference type="EMBL" id="CP027062">
    <property type="protein sequence ID" value="AVI50133.1"/>
    <property type="molecule type" value="Genomic_DNA"/>
</dbReference>
<dbReference type="InterPro" id="IPR001387">
    <property type="entry name" value="Cro/C1-type_HTH"/>
</dbReference>
<dbReference type="PROSITE" id="PS50943">
    <property type="entry name" value="HTH_CROC1"/>
    <property type="match status" value="1"/>
</dbReference>